<feature type="compositionally biased region" description="Gly residues" evidence="1">
    <location>
        <begin position="84"/>
        <end position="100"/>
    </location>
</feature>
<gene>
    <name evidence="2" type="ORF">BDW02DRAFT_571843</name>
</gene>
<evidence type="ECO:0000256" key="1">
    <source>
        <dbReference type="SAM" id="MobiDB-lite"/>
    </source>
</evidence>
<dbReference type="AlphaFoldDB" id="A0A6A5KAW0"/>
<dbReference type="EMBL" id="ML975359">
    <property type="protein sequence ID" value="KAF1831584.1"/>
    <property type="molecule type" value="Genomic_DNA"/>
</dbReference>
<reference evidence="2" key="1">
    <citation type="submission" date="2020-01" db="EMBL/GenBank/DDBJ databases">
        <authorList>
            <consortium name="DOE Joint Genome Institute"/>
            <person name="Haridas S."/>
            <person name="Albert R."/>
            <person name="Binder M."/>
            <person name="Bloem J."/>
            <person name="Labutti K."/>
            <person name="Salamov A."/>
            <person name="Andreopoulos B."/>
            <person name="Baker S.E."/>
            <person name="Barry K."/>
            <person name="Bills G."/>
            <person name="Bluhm B.H."/>
            <person name="Cannon C."/>
            <person name="Castanera R."/>
            <person name="Culley D.E."/>
            <person name="Daum C."/>
            <person name="Ezra D."/>
            <person name="Gonzalez J.B."/>
            <person name="Henrissat B."/>
            <person name="Kuo A."/>
            <person name="Liang C."/>
            <person name="Lipzen A."/>
            <person name="Lutzoni F."/>
            <person name="Magnuson J."/>
            <person name="Mondo S."/>
            <person name="Nolan M."/>
            <person name="Ohm R."/>
            <person name="Pangilinan J."/>
            <person name="Park H.-J."/>
            <person name="Ramirez L."/>
            <person name="Alfaro M."/>
            <person name="Sun H."/>
            <person name="Tritt A."/>
            <person name="Yoshinaga Y."/>
            <person name="Zwiers L.-H."/>
            <person name="Turgeon B.G."/>
            <person name="Goodwin S.B."/>
            <person name="Spatafora J.W."/>
            <person name="Crous P.W."/>
            <person name="Grigoriev I.V."/>
        </authorList>
    </citation>
    <scope>NUCLEOTIDE SEQUENCE</scope>
    <source>
        <strain evidence="2">P77</strain>
    </source>
</reference>
<accession>A0A6A5KAW0</accession>
<keyword evidence="3" id="KW-1185">Reference proteome</keyword>
<proteinExistence type="predicted"/>
<feature type="compositionally biased region" description="Polar residues" evidence="1">
    <location>
        <begin position="71"/>
        <end position="83"/>
    </location>
</feature>
<evidence type="ECO:0000313" key="2">
    <source>
        <dbReference type="EMBL" id="KAF1831584.1"/>
    </source>
</evidence>
<name>A0A6A5KAW0_9PLEO</name>
<sequence length="134" mass="14006">MGRMLLSVECLSFHEMHSRVFYACEFKVVLLVCACPVLLQSALPSQYPVSVFDNLAGLRIGGQNVSLASPIPTNNVPSLQNGSPSGGAQNGAQNGNGLGGLSRLLSPRSIGPNGSGLGLSDFDGAFSRQFPNQQ</sequence>
<organism evidence="2 3">
    <name type="scientific">Decorospora gaudefroyi</name>
    <dbReference type="NCBI Taxonomy" id="184978"/>
    <lineage>
        <taxon>Eukaryota</taxon>
        <taxon>Fungi</taxon>
        <taxon>Dikarya</taxon>
        <taxon>Ascomycota</taxon>
        <taxon>Pezizomycotina</taxon>
        <taxon>Dothideomycetes</taxon>
        <taxon>Pleosporomycetidae</taxon>
        <taxon>Pleosporales</taxon>
        <taxon>Pleosporineae</taxon>
        <taxon>Pleosporaceae</taxon>
        <taxon>Decorospora</taxon>
    </lineage>
</organism>
<dbReference type="Proteomes" id="UP000800040">
    <property type="component" value="Unassembled WGS sequence"/>
</dbReference>
<feature type="region of interest" description="Disordered" evidence="1">
    <location>
        <begin position="71"/>
        <end position="109"/>
    </location>
</feature>
<protein>
    <submittedName>
        <fullName evidence="2">Uncharacterized protein</fullName>
    </submittedName>
</protein>
<evidence type="ECO:0000313" key="3">
    <source>
        <dbReference type="Proteomes" id="UP000800040"/>
    </source>
</evidence>